<sequence length="74" mass="8493">MKPNPFKNLFQDNTELDSEFVDLVIEETAKRRGLRRDQVRASLLAQLNEVDDEQQILTQGLSGTYIHNTPMGVF</sequence>
<reference evidence="1 2" key="1">
    <citation type="submission" date="2018-05" db="EMBL/GenBank/DDBJ databases">
        <title>Vibrio limimaris sp. nov., isolated from marine sediment.</title>
        <authorList>
            <person name="Li C.-M."/>
        </authorList>
    </citation>
    <scope>NUCLEOTIDE SEQUENCE [LARGE SCALE GENOMIC DNA]</scope>
    <source>
        <strain evidence="1 2">E4404</strain>
    </source>
</reference>
<dbReference type="EMBL" id="QFWT01000001">
    <property type="protein sequence ID" value="PWI34861.1"/>
    <property type="molecule type" value="Genomic_DNA"/>
</dbReference>
<dbReference type="Proteomes" id="UP000245362">
    <property type="component" value="Unassembled WGS sequence"/>
</dbReference>
<evidence type="ECO:0000313" key="1">
    <source>
        <dbReference type="EMBL" id="PWI34861.1"/>
    </source>
</evidence>
<dbReference type="AlphaFoldDB" id="A0A2U3BDJ3"/>
<gene>
    <name evidence="1" type="ORF">DI392_00845</name>
</gene>
<protein>
    <submittedName>
        <fullName evidence="1">Uncharacterized protein</fullName>
    </submittedName>
</protein>
<keyword evidence="2" id="KW-1185">Reference proteome</keyword>
<comment type="caution">
    <text evidence="1">The sequence shown here is derived from an EMBL/GenBank/DDBJ whole genome shotgun (WGS) entry which is preliminary data.</text>
</comment>
<accession>A0A2U3BDJ3</accession>
<dbReference type="RefSeq" id="WP_109318015.1">
    <property type="nucleotide sequence ID" value="NZ_QFWT01000001.1"/>
</dbReference>
<name>A0A2U3BDJ3_9VIBR</name>
<evidence type="ECO:0000313" key="2">
    <source>
        <dbReference type="Proteomes" id="UP000245362"/>
    </source>
</evidence>
<proteinExistence type="predicted"/>
<organism evidence="1 2">
    <name type="scientific">Vibrio albus</name>
    <dbReference type="NCBI Taxonomy" id="2200953"/>
    <lineage>
        <taxon>Bacteria</taxon>
        <taxon>Pseudomonadati</taxon>
        <taxon>Pseudomonadota</taxon>
        <taxon>Gammaproteobacteria</taxon>
        <taxon>Vibrionales</taxon>
        <taxon>Vibrionaceae</taxon>
        <taxon>Vibrio</taxon>
    </lineage>
</organism>
<dbReference type="OrthoDB" id="5920199at2"/>